<dbReference type="GO" id="GO:0016491">
    <property type="term" value="F:oxidoreductase activity"/>
    <property type="evidence" value="ECO:0007669"/>
    <property type="project" value="InterPro"/>
</dbReference>
<evidence type="ECO:0000256" key="1">
    <source>
        <dbReference type="ARBA" id="ARBA00022857"/>
    </source>
</evidence>
<dbReference type="Gene3D" id="3.90.180.10">
    <property type="entry name" value="Medium-chain alcohol dehydrogenases, catalytic domain"/>
    <property type="match status" value="1"/>
</dbReference>
<dbReference type="InterPro" id="IPR036291">
    <property type="entry name" value="NAD(P)-bd_dom_sf"/>
</dbReference>
<dbReference type="CDD" id="cd08253">
    <property type="entry name" value="zeta_crystallin"/>
    <property type="match status" value="1"/>
</dbReference>
<dbReference type="AlphaFoldDB" id="A0A382D1S2"/>
<feature type="domain" description="Enoyl reductase (ER)" evidence="2">
    <location>
        <begin position="11"/>
        <end position="324"/>
    </location>
</feature>
<dbReference type="SMART" id="SM00829">
    <property type="entry name" value="PKS_ER"/>
    <property type="match status" value="1"/>
</dbReference>
<dbReference type="InterPro" id="IPR011032">
    <property type="entry name" value="GroES-like_sf"/>
</dbReference>
<gene>
    <name evidence="3" type="ORF">METZ01_LOCUS184848</name>
</gene>
<dbReference type="EMBL" id="UINC01037068">
    <property type="protein sequence ID" value="SVB31994.1"/>
    <property type="molecule type" value="Genomic_DNA"/>
</dbReference>
<dbReference type="Pfam" id="PF00107">
    <property type="entry name" value="ADH_zinc_N"/>
    <property type="match status" value="1"/>
</dbReference>
<dbReference type="InterPro" id="IPR051603">
    <property type="entry name" value="Zinc-ADH_QOR/CCCR"/>
</dbReference>
<dbReference type="PANTHER" id="PTHR44154:SF1">
    <property type="entry name" value="QUINONE OXIDOREDUCTASE"/>
    <property type="match status" value="1"/>
</dbReference>
<organism evidence="3">
    <name type="scientific">marine metagenome</name>
    <dbReference type="NCBI Taxonomy" id="408172"/>
    <lineage>
        <taxon>unclassified sequences</taxon>
        <taxon>metagenomes</taxon>
        <taxon>ecological metagenomes</taxon>
    </lineage>
</organism>
<dbReference type="InterPro" id="IPR013149">
    <property type="entry name" value="ADH-like_C"/>
</dbReference>
<dbReference type="PANTHER" id="PTHR44154">
    <property type="entry name" value="QUINONE OXIDOREDUCTASE"/>
    <property type="match status" value="1"/>
</dbReference>
<evidence type="ECO:0000313" key="3">
    <source>
        <dbReference type="EMBL" id="SVB31994.1"/>
    </source>
</evidence>
<dbReference type="InterPro" id="IPR020843">
    <property type="entry name" value="ER"/>
</dbReference>
<keyword evidence="1" id="KW-0521">NADP</keyword>
<evidence type="ECO:0000259" key="2">
    <source>
        <dbReference type="SMART" id="SM00829"/>
    </source>
</evidence>
<sequence length="326" mass="34100">MQAAWYAAIGSAEEVLHVGEIDDPSPLAGEVLVEIKTSGVNPSDVKTRAGARGELQFPRIIPHSDGGGIIIKVGEGVSEDRVGERVWIWNGAFGRAHGTCAEQMALPSSQAIAMPENVSFETAACLGIPAATAYYGVFSDGSVEDQTILITGGAGAVGYLGIQLAKWSGADVISTVSGGDKATVAKAAGADLVVNYKTDNVIEAVNDFTKGQGVDRILEVEFGGNLSVSEQVIKNNGVIAAYGSVAEANPSLPFYNLMFKGVKLNTYLIYIVSEKDRADINKGITSALSDNVLTPIIAESFNLSEIINAHQSLEEGSVIGNVVINI</sequence>
<dbReference type="Pfam" id="PF08240">
    <property type="entry name" value="ADH_N"/>
    <property type="match status" value="1"/>
</dbReference>
<dbReference type="SUPFAM" id="SSF51735">
    <property type="entry name" value="NAD(P)-binding Rossmann-fold domains"/>
    <property type="match status" value="1"/>
</dbReference>
<name>A0A382D1S2_9ZZZZ</name>
<accession>A0A382D1S2</accession>
<dbReference type="SUPFAM" id="SSF50129">
    <property type="entry name" value="GroES-like"/>
    <property type="match status" value="1"/>
</dbReference>
<dbReference type="InterPro" id="IPR013154">
    <property type="entry name" value="ADH-like_N"/>
</dbReference>
<protein>
    <recommendedName>
        <fullName evidence="2">Enoyl reductase (ER) domain-containing protein</fullName>
    </recommendedName>
</protein>
<reference evidence="3" key="1">
    <citation type="submission" date="2018-05" db="EMBL/GenBank/DDBJ databases">
        <authorList>
            <person name="Lanie J.A."/>
            <person name="Ng W.-L."/>
            <person name="Kazmierczak K.M."/>
            <person name="Andrzejewski T.M."/>
            <person name="Davidsen T.M."/>
            <person name="Wayne K.J."/>
            <person name="Tettelin H."/>
            <person name="Glass J.I."/>
            <person name="Rusch D."/>
            <person name="Podicherti R."/>
            <person name="Tsui H.-C.T."/>
            <person name="Winkler M.E."/>
        </authorList>
    </citation>
    <scope>NUCLEOTIDE SEQUENCE</scope>
</reference>
<proteinExistence type="predicted"/>
<dbReference type="Gene3D" id="3.40.50.720">
    <property type="entry name" value="NAD(P)-binding Rossmann-like Domain"/>
    <property type="match status" value="1"/>
</dbReference>